<dbReference type="AlphaFoldDB" id="A0A5B8Y158"/>
<dbReference type="Pfam" id="PF00248">
    <property type="entry name" value="Aldo_ket_red"/>
    <property type="match status" value="1"/>
</dbReference>
<dbReference type="EMBL" id="CP042467">
    <property type="protein sequence ID" value="QED30083.1"/>
    <property type="molecule type" value="Genomic_DNA"/>
</dbReference>
<sequence length="303" mass="33638">MKRRDFLILSAANCMVLSSPTLLFGAQRPKILTKPIHSTGEAIPVIGMGTWQTFNVGTDTALMDSRTQVLSTFLEAGGTVVDSSPMYGSAQNVMGYALSKLNRPKVFSADKIWTRSGDTAADLNQSGSKWGVERFDLMQVHNLLNWEEHLPRLLEMKKEGKIRYVGITTSHGRRHSDFESVMKRYPLDFVQLTYNVDDREVERRLLPLAKDRNIAVLANRPFQGGTLPDQLKGRAKLPDIAKELGCTTWPQLLLKWVVSHPAVTCAIPATSKVEHMKENMVACTGTLPDQAGRDAILKAFEGA</sequence>
<accession>A0A5B8Y158</accession>
<dbReference type="RefSeq" id="WP_146963456.1">
    <property type="nucleotide sequence ID" value="NZ_CP042467.1"/>
</dbReference>
<dbReference type="OrthoDB" id="9783572at2"/>
<reference evidence="2 3" key="1">
    <citation type="submission" date="2019-08" db="EMBL/GenBank/DDBJ databases">
        <authorList>
            <person name="Liang Q."/>
        </authorList>
    </citation>
    <scope>NUCLEOTIDE SEQUENCE [LARGE SCALE GENOMIC DNA]</scope>
    <source>
        <strain evidence="2 3">V1718</strain>
    </source>
</reference>
<dbReference type="InterPro" id="IPR023210">
    <property type="entry name" value="NADP_OxRdtase_dom"/>
</dbReference>
<dbReference type="PANTHER" id="PTHR43638:SF3">
    <property type="entry name" value="ALDEHYDE REDUCTASE"/>
    <property type="match status" value="1"/>
</dbReference>
<dbReference type="CDD" id="cd19095">
    <property type="entry name" value="AKR_PA4992-like"/>
    <property type="match status" value="1"/>
</dbReference>
<dbReference type="KEGG" id="bbae:FRD01_23170"/>
<organism evidence="2 3">
    <name type="scientific">Microvenator marinus</name>
    <dbReference type="NCBI Taxonomy" id="2600177"/>
    <lineage>
        <taxon>Bacteria</taxon>
        <taxon>Deltaproteobacteria</taxon>
        <taxon>Bradymonadales</taxon>
        <taxon>Microvenatoraceae</taxon>
        <taxon>Microvenator</taxon>
    </lineage>
</organism>
<evidence type="ECO:0000259" key="1">
    <source>
        <dbReference type="Pfam" id="PF00248"/>
    </source>
</evidence>
<name>A0A5B8Y158_9DELT</name>
<protein>
    <submittedName>
        <fullName evidence="2">Aldo/keto reductase</fullName>
    </submittedName>
</protein>
<keyword evidence="3" id="KW-1185">Reference proteome</keyword>
<gene>
    <name evidence="2" type="ORF">FRD01_23170</name>
</gene>
<dbReference type="PANTHER" id="PTHR43638">
    <property type="entry name" value="OXIDOREDUCTASE, ALDO/KETO REDUCTASE FAMILY PROTEIN"/>
    <property type="match status" value="1"/>
</dbReference>
<evidence type="ECO:0000313" key="2">
    <source>
        <dbReference type="EMBL" id="QED30083.1"/>
    </source>
</evidence>
<dbReference type="SUPFAM" id="SSF51430">
    <property type="entry name" value="NAD(P)-linked oxidoreductase"/>
    <property type="match status" value="1"/>
</dbReference>
<dbReference type="Gene3D" id="3.20.20.100">
    <property type="entry name" value="NADP-dependent oxidoreductase domain"/>
    <property type="match status" value="1"/>
</dbReference>
<feature type="domain" description="NADP-dependent oxidoreductase" evidence="1">
    <location>
        <begin position="46"/>
        <end position="290"/>
    </location>
</feature>
<evidence type="ECO:0000313" key="3">
    <source>
        <dbReference type="Proteomes" id="UP000321595"/>
    </source>
</evidence>
<dbReference type="Proteomes" id="UP000321595">
    <property type="component" value="Chromosome"/>
</dbReference>
<proteinExistence type="predicted"/>
<dbReference type="InterPro" id="IPR036812">
    <property type="entry name" value="NAD(P)_OxRdtase_dom_sf"/>
</dbReference>